<name>A0A938BNQ6_9BACT</name>
<comment type="caution">
    <text evidence="1">The sequence shown here is derived from an EMBL/GenBank/DDBJ whole genome shotgun (WGS) entry which is preliminary data.</text>
</comment>
<evidence type="ECO:0000313" key="1">
    <source>
        <dbReference type="EMBL" id="MBM3275390.1"/>
    </source>
</evidence>
<reference evidence="1 2" key="1">
    <citation type="submission" date="2019-03" db="EMBL/GenBank/DDBJ databases">
        <title>Lake Tanganyika Metagenome-Assembled Genomes (MAGs).</title>
        <authorList>
            <person name="Tran P."/>
        </authorList>
    </citation>
    <scope>NUCLEOTIDE SEQUENCE [LARGE SCALE GENOMIC DNA]</scope>
    <source>
        <strain evidence="1">K_DeepCast_65m_m2_236</strain>
    </source>
</reference>
<gene>
    <name evidence="1" type="ORF">FJZ00_09565</name>
</gene>
<organism evidence="1 2">
    <name type="scientific">Candidatus Tanganyikabacteria bacterium</name>
    <dbReference type="NCBI Taxonomy" id="2961651"/>
    <lineage>
        <taxon>Bacteria</taxon>
        <taxon>Bacillati</taxon>
        <taxon>Candidatus Sericytochromatia</taxon>
        <taxon>Candidatus Tanganyikabacteria</taxon>
    </lineage>
</organism>
<sequence>MAAYPSRQLPTDFAEEARFLIPRPVSTAAAHEVESESLPPDLGGANTINGGSEHVKIFRIMVAGVVLVARSMIASEDPPPEHVQLMKDLGKQMGEMRKGVNVDGNATAMADTLKKVAAFWKGRNSEIAMQSCRTTRRGAVAVSKAAGDKAAIAEGMKMIGAGCKGCHDQHREKLTVDGKEVNKIK</sequence>
<proteinExistence type="predicted"/>
<dbReference type="Proteomes" id="UP000703893">
    <property type="component" value="Unassembled WGS sequence"/>
</dbReference>
<dbReference type="Gene3D" id="1.20.120.10">
    <property type="entry name" value="Cytochrome c/b562"/>
    <property type="match status" value="1"/>
</dbReference>
<dbReference type="InterPro" id="IPR010980">
    <property type="entry name" value="Cyt_c/b562"/>
</dbReference>
<dbReference type="GO" id="GO:0020037">
    <property type="term" value="F:heme binding"/>
    <property type="evidence" value="ECO:0007669"/>
    <property type="project" value="InterPro"/>
</dbReference>
<dbReference type="GO" id="GO:0005506">
    <property type="term" value="F:iron ion binding"/>
    <property type="evidence" value="ECO:0007669"/>
    <property type="project" value="InterPro"/>
</dbReference>
<dbReference type="SUPFAM" id="SSF47175">
    <property type="entry name" value="Cytochromes"/>
    <property type="match status" value="1"/>
</dbReference>
<dbReference type="GO" id="GO:0022900">
    <property type="term" value="P:electron transport chain"/>
    <property type="evidence" value="ECO:0007669"/>
    <property type="project" value="InterPro"/>
</dbReference>
<evidence type="ECO:0008006" key="3">
    <source>
        <dbReference type="Google" id="ProtNLM"/>
    </source>
</evidence>
<evidence type="ECO:0000313" key="2">
    <source>
        <dbReference type="Proteomes" id="UP000703893"/>
    </source>
</evidence>
<dbReference type="PROSITE" id="PS51009">
    <property type="entry name" value="CYTCII"/>
    <property type="match status" value="1"/>
</dbReference>
<dbReference type="AlphaFoldDB" id="A0A938BNQ6"/>
<dbReference type="GO" id="GO:0009055">
    <property type="term" value="F:electron transfer activity"/>
    <property type="evidence" value="ECO:0007669"/>
    <property type="project" value="InterPro"/>
</dbReference>
<dbReference type="EMBL" id="VGJX01000557">
    <property type="protein sequence ID" value="MBM3275390.1"/>
    <property type="molecule type" value="Genomic_DNA"/>
</dbReference>
<accession>A0A938BNQ6</accession>
<protein>
    <recommendedName>
        <fullName evidence="3">Cytochrome c domain-containing protein</fullName>
    </recommendedName>
</protein>
<dbReference type="InterPro" id="IPR002321">
    <property type="entry name" value="Cyt_c_II"/>
</dbReference>